<dbReference type="InterPro" id="IPR000836">
    <property type="entry name" value="PRTase_dom"/>
</dbReference>
<keyword evidence="7 8" id="KW-0472">Membrane</keyword>
<keyword evidence="11" id="KW-1185">Reference proteome</keyword>
<dbReference type="KEGG" id="fer:FNB15_18650"/>
<comment type="subcellular location">
    <subcellularLocation>
        <location evidence="8">Cell membrane</location>
        <topology evidence="8">Peripheral membrane protein</topology>
    </subcellularLocation>
</comment>
<keyword evidence="5 8" id="KW-0660">Purine salvage</keyword>
<dbReference type="EC" id="2.4.2.22" evidence="8"/>
<evidence type="ECO:0000256" key="7">
    <source>
        <dbReference type="ARBA" id="ARBA00023136"/>
    </source>
</evidence>
<feature type="binding site" evidence="8">
    <location>
        <position position="104"/>
    </location>
    <ligand>
        <name>guanine</name>
        <dbReference type="ChEBI" id="CHEBI:16235"/>
    </ligand>
</feature>
<dbReference type="RefSeq" id="WP_144258164.1">
    <property type="nucleotide sequence ID" value="NZ_CP041636.1"/>
</dbReference>
<dbReference type="UniPathway" id="UPA00909">
    <property type="reaction ID" value="UER00887"/>
</dbReference>
<feature type="binding site" evidence="8">
    <location>
        <position position="101"/>
    </location>
    <ligand>
        <name>Mg(2+)</name>
        <dbReference type="ChEBI" id="CHEBI:18420"/>
    </ligand>
</feature>
<evidence type="ECO:0000313" key="10">
    <source>
        <dbReference type="EMBL" id="QDO99168.1"/>
    </source>
</evidence>
<keyword evidence="4 8" id="KW-0479">Metal-binding</keyword>
<evidence type="ECO:0000313" key="11">
    <source>
        <dbReference type="Proteomes" id="UP000317496"/>
    </source>
</evidence>
<evidence type="ECO:0000256" key="6">
    <source>
        <dbReference type="ARBA" id="ARBA00022842"/>
    </source>
</evidence>
<dbReference type="Gene3D" id="3.40.50.2020">
    <property type="match status" value="1"/>
</dbReference>
<comment type="pathway">
    <text evidence="8">Purine metabolism; XMP biosynthesis via salvage pathway; XMP from xanthine: step 1/1.</text>
</comment>
<protein>
    <recommendedName>
        <fullName evidence="8">Xanthine-guanine phosphoribosyltransferase</fullName>
        <shortName evidence="8">XGPRT</shortName>
        <ecNumber evidence="8">2.4.2.22</ecNumber>
    </recommendedName>
    <alternativeName>
        <fullName evidence="8">Xanthine phosphoribosyltransferase</fullName>
    </alternativeName>
</protein>
<evidence type="ECO:0000256" key="2">
    <source>
        <dbReference type="ARBA" id="ARBA00022676"/>
    </source>
</evidence>
<evidence type="ECO:0000256" key="5">
    <source>
        <dbReference type="ARBA" id="ARBA00022726"/>
    </source>
</evidence>
<dbReference type="InterPro" id="IPR029057">
    <property type="entry name" value="PRTase-like"/>
</dbReference>
<comment type="catalytic activity">
    <reaction evidence="8">
        <text>IMP + diphosphate = hypoxanthine + 5-phospho-alpha-D-ribose 1-diphosphate</text>
        <dbReference type="Rhea" id="RHEA:17973"/>
        <dbReference type="ChEBI" id="CHEBI:17368"/>
        <dbReference type="ChEBI" id="CHEBI:33019"/>
        <dbReference type="ChEBI" id="CHEBI:58017"/>
        <dbReference type="ChEBI" id="CHEBI:58053"/>
    </reaction>
</comment>
<dbReference type="PANTHER" id="PTHR39563:SF1">
    <property type="entry name" value="XANTHINE-GUANINE PHOSPHORIBOSYLTRANSFERASE"/>
    <property type="match status" value="1"/>
</dbReference>
<sequence>MTESHGYTKFFPVSWEELHRHCKALAWRLLDNGTHYKGVVAITRGGMVPAAIVARELNVRVIETISCSTYNELERGTKVNVLKDATAAMPDQGEGWLIIDDLVDTGITAKAVRQLLPKAHFATIYAKPSGRPMVDSYITEVSQDTWILFPWDMEAVMSKPIVELRRQS</sequence>
<dbReference type="GO" id="GO:0032265">
    <property type="term" value="P:XMP salvage"/>
    <property type="evidence" value="ECO:0007669"/>
    <property type="project" value="UniProtKB-UniRule"/>
</dbReference>
<feature type="binding site" evidence="8">
    <location>
        <position position="104"/>
    </location>
    <ligand>
        <name>xanthine</name>
        <dbReference type="ChEBI" id="CHEBI:17712"/>
    </ligand>
</feature>
<dbReference type="CDD" id="cd06223">
    <property type="entry name" value="PRTases_typeI"/>
    <property type="match status" value="1"/>
</dbReference>
<comment type="cofactor">
    <cofactor evidence="8">
        <name>Mg(2+)</name>
        <dbReference type="ChEBI" id="CHEBI:18420"/>
    </cofactor>
</comment>
<feature type="binding site" evidence="8">
    <location>
        <begin position="100"/>
        <end position="108"/>
    </location>
    <ligand>
        <name>5-phospho-alpha-D-ribose 1-diphosphate</name>
        <dbReference type="ChEBI" id="CHEBI:58017"/>
    </ligand>
</feature>
<feature type="domain" description="Phosphoribosyltransferase" evidence="9">
    <location>
        <begin position="14"/>
        <end position="154"/>
    </location>
</feature>
<dbReference type="GO" id="GO:0004422">
    <property type="term" value="F:hypoxanthine phosphoribosyltransferase activity"/>
    <property type="evidence" value="ECO:0007669"/>
    <property type="project" value="RHEA"/>
</dbReference>
<dbReference type="GO" id="GO:0052657">
    <property type="term" value="F:guanine phosphoribosyltransferase activity"/>
    <property type="evidence" value="ECO:0007669"/>
    <property type="project" value="RHEA"/>
</dbReference>
<dbReference type="SUPFAM" id="SSF53271">
    <property type="entry name" value="PRTase-like"/>
    <property type="match status" value="1"/>
</dbReference>
<dbReference type="GO" id="GO:0032263">
    <property type="term" value="P:GMP salvage"/>
    <property type="evidence" value="ECO:0007669"/>
    <property type="project" value="UniProtKB-UniRule"/>
</dbReference>
<evidence type="ECO:0000259" key="9">
    <source>
        <dbReference type="Pfam" id="PF00156"/>
    </source>
</evidence>
<feature type="binding site" evidence="8">
    <location>
        <position position="147"/>
    </location>
    <ligand>
        <name>guanine</name>
        <dbReference type="ChEBI" id="CHEBI:16235"/>
    </ligand>
</feature>
<evidence type="ECO:0000256" key="3">
    <source>
        <dbReference type="ARBA" id="ARBA00022679"/>
    </source>
</evidence>
<feature type="binding site" evidence="8">
    <location>
        <begin position="146"/>
        <end position="147"/>
    </location>
    <ligand>
        <name>GMP</name>
        <dbReference type="ChEBI" id="CHEBI:58115"/>
    </ligand>
</feature>
<comment type="caution">
    <text evidence="8">Lacks conserved residue(s) required for the propagation of feature annotation.</text>
</comment>
<dbReference type="GO" id="GO:0006166">
    <property type="term" value="P:purine ribonucleoside salvage"/>
    <property type="evidence" value="ECO:0007669"/>
    <property type="project" value="UniProtKB-KW"/>
</dbReference>
<evidence type="ECO:0000256" key="4">
    <source>
        <dbReference type="ARBA" id="ARBA00022723"/>
    </source>
</evidence>
<dbReference type="PANTHER" id="PTHR39563">
    <property type="entry name" value="XANTHINE PHOSPHORIBOSYLTRANSFERASE"/>
    <property type="match status" value="1"/>
</dbReference>
<dbReference type="Pfam" id="PF00156">
    <property type="entry name" value="Pribosyltran"/>
    <property type="match status" value="1"/>
</dbReference>
<dbReference type="HAMAP" id="MF_01903">
    <property type="entry name" value="XGPRT"/>
    <property type="match status" value="1"/>
</dbReference>
<dbReference type="OrthoDB" id="9789690at2"/>
<reference evidence="10 11" key="1">
    <citation type="submission" date="2019-07" db="EMBL/GenBank/DDBJ databases">
        <title>Genome sequencing for Ferrovibrio sp. K5.</title>
        <authorList>
            <person name="Park S.-J."/>
        </authorList>
    </citation>
    <scope>NUCLEOTIDE SEQUENCE [LARGE SCALE GENOMIC DNA]</scope>
    <source>
        <strain evidence="10 11">K5</strain>
    </source>
</reference>
<keyword evidence="2 8" id="KW-0328">Glycosyltransferase</keyword>
<dbReference type="Proteomes" id="UP000317496">
    <property type="component" value="Chromosome"/>
</dbReference>
<comment type="pathway">
    <text evidence="8">Purine metabolism; GMP biosynthesis via salvage pathway; GMP from guanine: step 1/1.</text>
</comment>
<gene>
    <name evidence="8" type="primary">gpt</name>
    <name evidence="10" type="ORF">FNB15_18650</name>
</gene>
<comment type="subunit">
    <text evidence="8">Homotetramer.</text>
</comment>
<feature type="binding site" evidence="8">
    <location>
        <begin position="44"/>
        <end position="45"/>
    </location>
    <ligand>
        <name>5-phospho-alpha-D-ribose 1-diphosphate</name>
        <dbReference type="ChEBI" id="CHEBI:58017"/>
    </ligand>
</feature>
<accession>A0A516H5X5</accession>
<comment type="similarity">
    <text evidence="8">Belongs to the purine/pyrimidine phosphoribosyltransferase family. XGPT subfamily.</text>
</comment>
<name>A0A516H5X5_9PROT</name>
<evidence type="ECO:0000256" key="1">
    <source>
        <dbReference type="ARBA" id="ARBA00022475"/>
    </source>
</evidence>
<evidence type="ECO:0000256" key="8">
    <source>
        <dbReference type="HAMAP-Rule" id="MF_01903"/>
    </source>
</evidence>
<dbReference type="GO" id="GO:0000310">
    <property type="term" value="F:xanthine phosphoribosyltransferase activity"/>
    <property type="evidence" value="ECO:0007669"/>
    <property type="project" value="UniProtKB-UniRule"/>
</dbReference>
<keyword evidence="1 8" id="KW-1003">Cell membrane</keyword>
<dbReference type="EMBL" id="CP041636">
    <property type="protein sequence ID" value="QDO99168.1"/>
    <property type="molecule type" value="Genomic_DNA"/>
</dbReference>
<dbReference type="GO" id="GO:0000287">
    <property type="term" value="F:magnesium ion binding"/>
    <property type="evidence" value="ECO:0007669"/>
    <property type="project" value="UniProtKB-UniRule"/>
</dbReference>
<organism evidence="10 11">
    <name type="scientific">Ferrovibrio terrae</name>
    <dbReference type="NCBI Taxonomy" id="2594003"/>
    <lineage>
        <taxon>Bacteria</taxon>
        <taxon>Pseudomonadati</taxon>
        <taxon>Pseudomonadota</taxon>
        <taxon>Alphaproteobacteria</taxon>
        <taxon>Rhodospirillales</taxon>
        <taxon>Rhodospirillaceae</taxon>
        <taxon>Ferrovibrio</taxon>
    </lineage>
</organism>
<feature type="binding site" evidence="8">
    <location>
        <begin position="104"/>
        <end position="108"/>
    </location>
    <ligand>
        <name>GMP</name>
        <dbReference type="ChEBI" id="CHEBI:58115"/>
    </ligand>
</feature>
<dbReference type="GO" id="GO:0005886">
    <property type="term" value="C:plasma membrane"/>
    <property type="evidence" value="ECO:0007669"/>
    <property type="project" value="UniProtKB-SubCell"/>
</dbReference>
<comment type="function">
    <text evidence="8">Purine salvage pathway enzyme that catalyzes the transfer of the ribosyl-5-phosphate group from 5-phospho-alpha-D-ribose 1-diphosphate (PRPP) to the N9 position of the 6-oxopurines guanine and xanthine to form the corresponding ribonucleotides GMP (guanosine 5'-monophosphate) and XMP (xanthosine 5'-monophosphate), with the release of PPi. To a lesser extent, also acts on hypoxanthine.</text>
</comment>
<dbReference type="UniPathway" id="UPA00602">
    <property type="reaction ID" value="UER00658"/>
</dbReference>
<keyword evidence="3 8" id="KW-0808">Transferase</keyword>
<keyword evidence="6 8" id="KW-0460">Magnesium</keyword>
<feature type="binding site" evidence="8">
    <location>
        <position position="147"/>
    </location>
    <ligand>
        <name>xanthine</name>
        <dbReference type="ChEBI" id="CHEBI:17712"/>
    </ligand>
</feature>
<comment type="catalytic activity">
    <reaction evidence="8">
        <text>GMP + diphosphate = guanine + 5-phospho-alpha-D-ribose 1-diphosphate</text>
        <dbReference type="Rhea" id="RHEA:25424"/>
        <dbReference type="ChEBI" id="CHEBI:16235"/>
        <dbReference type="ChEBI" id="CHEBI:33019"/>
        <dbReference type="ChEBI" id="CHEBI:58017"/>
        <dbReference type="ChEBI" id="CHEBI:58115"/>
    </reaction>
</comment>
<dbReference type="NCBIfam" id="NF006613">
    <property type="entry name" value="PRK09177.1"/>
    <property type="match status" value="1"/>
</dbReference>
<comment type="catalytic activity">
    <reaction evidence="8">
        <text>XMP + diphosphate = xanthine + 5-phospho-alpha-D-ribose 1-diphosphate</text>
        <dbReference type="Rhea" id="RHEA:10800"/>
        <dbReference type="ChEBI" id="CHEBI:17712"/>
        <dbReference type="ChEBI" id="CHEBI:33019"/>
        <dbReference type="ChEBI" id="CHEBI:57464"/>
        <dbReference type="ChEBI" id="CHEBI:58017"/>
        <dbReference type="EC" id="2.4.2.22"/>
    </reaction>
</comment>
<dbReference type="InterPro" id="IPR023747">
    <property type="entry name" value="Xanthine_Guanine_PRibTrfase"/>
</dbReference>
<proteinExistence type="inferred from homology"/>
<dbReference type="AlphaFoldDB" id="A0A516H5X5"/>